<dbReference type="GeneID" id="78122497"/>
<evidence type="ECO:0000313" key="11">
    <source>
        <dbReference type="Proteomes" id="UP000274327"/>
    </source>
</evidence>
<dbReference type="Pfam" id="PF12161">
    <property type="entry name" value="HsdM_N"/>
    <property type="match status" value="1"/>
</dbReference>
<dbReference type="GO" id="GO:0009307">
    <property type="term" value="P:DNA restriction-modification system"/>
    <property type="evidence" value="ECO:0007669"/>
    <property type="project" value="UniProtKB-KW"/>
</dbReference>
<evidence type="ECO:0000256" key="5">
    <source>
        <dbReference type="ARBA" id="ARBA00022691"/>
    </source>
</evidence>
<dbReference type="InterPro" id="IPR022749">
    <property type="entry name" value="D12N6_MeTrfase_N"/>
</dbReference>
<dbReference type="GO" id="GO:0008170">
    <property type="term" value="F:N-methyltransferase activity"/>
    <property type="evidence" value="ECO:0007669"/>
    <property type="project" value="InterPro"/>
</dbReference>
<dbReference type="Gene3D" id="1.20.1260.30">
    <property type="match status" value="1"/>
</dbReference>
<dbReference type="Proteomes" id="UP000274327">
    <property type="component" value="Unassembled WGS sequence"/>
</dbReference>
<gene>
    <name evidence="10" type="ORF">DS079_15875</name>
</gene>
<dbReference type="InterPro" id="IPR051537">
    <property type="entry name" value="DNA_Adenine_Mtase"/>
</dbReference>
<dbReference type="AlphaFoldDB" id="A0A3R8QLG4"/>
<dbReference type="PROSITE" id="PS00092">
    <property type="entry name" value="N6_MTASE"/>
    <property type="match status" value="1"/>
</dbReference>
<evidence type="ECO:0000256" key="4">
    <source>
        <dbReference type="ARBA" id="ARBA00022679"/>
    </source>
</evidence>
<dbReference type="GO" id="GO:0009007">
    <property type="term" value="F:site-specific DNA-methyltransferase (adenine-specific) activity"/>
    <property type="evidence" value="ECO:0007669"/>
    <property type="project" value="UniProtKB-EC"/>
</dbReference>
<proteinExistence type="inferred from homology"/>
<dbReference type="SUPFAM" id="SSF53335">
    <property type="entry name" value="S-adenosyl-L-methionine-dependent methyltransferases"/>
    <property type="match status" value="1"/>
</dbReference>
<dbReference type="EC" id="2.1.1.72" evidence="2"/>
<keyword evidence="3 10" id="KW-0489">Methyltransferase</keyword>
<evidence type="ECO:0000256" key="7">
    <source>
        <dbReference type="ARBA" id="ARBA00047942"/>
    </source>
</evidence>
<keyword evidence="6" id="KW-0680">Restriction system</keyword>
<dbReference type="GO" id="GO:0003677">
    <property type="term" value="F:DNA binding"/>
    <property type="evidence" value="ECO:0007669"/>
    <property type="project" value="InterPro"/>
</dbReference>
<name>A0A3R8QLG4_9MICO</name>
<accession>A0A3R8QLG4</accession>
<reference evidence="10 11" key="1">
    <citation type="submission" date="2018-07" db="EMBL/GenBank/DDBJ databases">
        <title>Brachybacteriurn paraconglorneratum KCTC 9916.</title>
        <authorList>
            <person name="Li Y."/>
        </authorList>
    </citation>
    <scope>NUCLEOTIDE SEQUENCE [LARGE SCALE GENOMIC DNA]</scope>
    <source>
        <strain evidence="10 11">KCTC 9916</strain>
    </source>
</reference>
<feature type="domain" description="DNA methylase adenine-specific" evidence="8">
    <location>
        <begin position="142"/>
        <end position="454"/>
    </location>
</feature>
<dbReference type="PANTHER" id="PTHR42933:SF3">
    <property type="entry name" value="TYPE I RESTRICTION ENZYME MJAVIII METHYLASE SUBUNIT"/>
    <property type="match status" value="1"/>
</dbReference>
<comment type="catalytic activity">
    <reaction evidence="7">
        <text>a 2'-deoxyadenosine in DNA + S-adenosyl-L-methionine = an N(6)-methyl-2'-deoxyadenosine in DNA + S-adenosyl-L-homocysteine + H(+)</text>
        <dbReference type="Rhea" id="RHEA:15197"/>
        <dbReference type="Rhea" id="RHEA-COMP:12418"/>
        <dbReference type="Rhea" id="RHEA-COMP:12419"/>
        <dbReference type="ChEBI" id="CHEBI:15378"/>
        <dbReference type="ChEBI" id="CHEBI:57856"/>
        <dbReference type="ChEBI" id="CHEBI:59789"/>
        <dbReference type="ChEBI" id="CHEBI:90615"/>
        <dbReference type="ChEBI" id="CHEBI:90616"/>
        <dbReference type="EC" id="2.1.1.72"/>
    </reaction>
</comment>
<keyword evidence="11" id="KW-1185">Reference proteome</keyword>
<dbReference type="RefSeq" id="WP_126988762.1">
    <property type="nucleotide sequence ID" value="NZ_ML133863.1"/>
</dbReference>
<comment type="similarity">
    <text evidence="1">Belongs to the N(4)/N(6)-methyltransferase family.</text>
</comment>
<sequence length="490" mass="55049">MITGELKSRIDRVWDAFWSGGISNPLEVIEQVTYLLFLRRLDDQQLAAEREIRRLGRTDKPMPFPESKKHLRWSTFRATGDTNALHDLMTNEVFPFLRGLGDDIAGETTTYGAHMHDARYTIPSANLLGKVVDMLDQIPMDDRDTNGDLYEYLLSKLASAGVNGQFRTPRHIIRLMVDMMAPTPADEICDPACGTAGFLMAASEHVREKHPDALVDREQSRHFHHSMFHGFDFDSTMLRIGSMNMLMHGVNSPDIRYRDSLSEGAAGDEGLYSMILANPPFAGSLNYEETSKDLQRVVKTKKTELLFLALFLRLLKTGGRAAVIVPDGVLFGSTKAHKELRRMLVEDHKLDAVVKLPSGVFKPYAGVSTAILFFTKTGAGGTEDVWFYDVASDGFSLDDKRTPLRDSDLPDVLERWQNLEGEQDRARTDKSFLVPKADIVAEGYDLSINRYKEVVLEEVEHRSAEEILADVERLNDEIAVGVARLREVLG</sequence>
<evidence type="ECO:0000256" key="1">
    <source>
        <dbReference type="ARBA" id="ARBA00006594"/>
    </source>
</evidence>
<dbReference type="Pfam" id="PF02384">
    <property type="entry name" value="N6_Mtase"/>
    <property type="match status" value="1"/>
</dbReference>
<dbReference type="GO" id="GO:0032259">
    <property type="term" value="P:methylation"/>
    <property type="evidence" value="ECO:0007669"/>
    <property type="project" value="UniProtKB-KW"/>
</dbReference>
<dbReference type="InterPro" id="IPR029063">
    <property type="entry name" value="SAM-dependent_MTases_sf"/>
</dbReference>
<evidence type="ECO:0000256" key="2">
    <source>
        <dbReference type="ARBA" id="ARBA00011900"/>
    </source>
</evidence>
<dbReference type="PRINTS" id="PR00507">
    <property type="entry name" value="N12N6MTFRASE"/>
</dbReference>
<evidence type="ECO:0000256" key="3">
    <source>
        <dbReference type="ARBA" id="ARBA00022603"/>
    </source>
</evidence>
<evidence type="ECO:0000313" key="10">
    <source>
        <dbReference type="EMBL" id="RRR17178.1"/>
    </source>
</evidence>
<dbReference type="InterPro" id="IPR002052">
    <property type="entry name" value="DNA_methylase_N6_adenine_CS"/>
</dbReference>
<evidence type="ECO:0000259" key="9">
    <source>
        <dbReference type="Pfam" id="PF12161"/>
    </source>
</evidence>
<keyword evidence="4 10" id="KW-0808">Transferase</keyword>
<evidence type="ECO:0000256" key="6">
    <source>
        <dbReference type="ARBA" id="ARBA00022747"/>
    </source>
</evidence>
<dbReference type="InterPro" id="IPR038333">
    <property type="entry name" value="T1MK-like_N_sf"/>
</dbReference>
<dbReference type="InterPro" id="IPR003356">
    <property type="entry name" value="DNA_methylase_A-5"/>
</dbReference>
<organism evidence="10 11">
    <name type="scientific">Brachybacterium paraconglomeratum</name>
    <dbReference type="NCBI Taxonomy" id="173362"/>
    <lineage>
        <taxon>Bacteria</taxon>
        <taxon>Bacillati</taxon>
        <taxon>Actinomycetota</taxon>
        <taxon>Actinomycetes</taxon>
        <taxon>Micrococcales</taxon>
        <taxon>Dermabacteraceae</taxon>
        <taxon>Brachybacterium</taxon>
    </lineage>
</organism>
<comment type="caution">
    <text evidence="10">The sequence shown here is derived from an EMBL/GenBank/DDBJ whole genome shotgun (WGS) entry which is preliminary data.</text>
</comment>
<keyword evidence="5" id="KW-0949">S-adenosyl-L-methionine</keyword>
<evidence type="ECO:0000259" key="8">
    <source>
        <dbReference type="Pfam" id="PF02384"/>
    </source>
</evidence>
<dbReference type="EMBL" id="QOCI01000017">
    <property type="protein sequence ID" value="RRR17178.1"/>
    <property type="molecule type" value="Genomic_DNA"/>
</dbReference>
<dbReference type="PANTHER" id="PTHR42933">
    <property type="entry name" value="SLR6095 PROTEIN"/>
    <property type="match status" value="1"/>
</dbReference>
<feature type="domain" description="N6 adenine-specific DNA methyltransferase N-terminal" evidence="9">
    <location>
        <begin position="6"/>
        <end position="134"/>
    </location>
</feature>
<dbReference type="Gene3D" id="3.40.50.150">
    <property type="entry name" value="Vaccinia Virus protein VP39"/>
    <property type="match status" value="1"/>
</dbReference>
<protein>
    <recommendedName>
        <fullName evidence="2">site-specific DNA-methyltransferase (adenine-specific)</fullName>
        <ecNumber evidence="2">2.1.1.72</ecNumber>
    </recommendedName>
</protein>